<dbReference type="RefSeq" id="WP_380673837.1">
    <property type="nucleotide sequence ID" value="NZ_CP173186.1"/>
</dbReference>
<comment type="subcellular location">
    <subcellularLocation>
        <location evidence="1">Fimbrium</location>
    </subcellularLocation>
</comment>
<reference evidence="7 8" key="1">
    <citation type="submission" date="2024-09" db="EMBL/GenBank/DDBJ databases">
        <authorList>
            <person name="Sun Q."/>
            <person name="Mori K."/>
        </authorList>
    </citation>
    <scope>NUCLEOTIDE SEQUENCE [LARGE SCALE GENOMIC DNA]</scope>
    <source>
        <strain evidence="7 8">CCM 8626</strain>
    </source>
</reference>
<dbReference type="SUPFAM" id="SSF49401">
    <property type="entry name" value="Bacterial adhesins"/>
    <property type="match status" value="1"/>
</dbReference>
<protein>
    <submittedName>
        <fullName evidence="7">Fimbrial protein</fullName>
    </submittedName>
</protein>
<keyword evidence="8" id="KW-1185">Reference proteome</keyword>
<evidence type="ECO:0000256" key="1">
    <source>
        <dbReference type="ARBA" id="ARBA00004561"/>
    </source>
</evidence>
<evidence type="ECO:0000256" key="4">
    <source>
        <dbReference type="ARBA" id="ARBA00023263"/>
    </source>
</evidence>
<keyword evidence="3 5" id="KW-0732">Signal</keyword>
<sequence length="372" mass="38991">MRLQKKHILLLSIAIAATVNSRVGMAMTCNLSPTEGALNTTAPFQGSNIYIGPDAANGTVLYNLYFNPSRRIVINCDTPSTAYRPTINWTFSSTPRPLSSWSGSPYGGKVYETGVPGIGVAVRNASTAIPFTSNPWGTTTGGISWLAQNGFNFDLVLLKIGNITPGIVNGANLPTVQIYFQTPLTPQIGVTTVRFTGTLNITSSTCTTPDVNVPLGTYDANKVFTAVGSTTPWVNASIKLSNCPRFYGTLNDVQQTYTSPGGSPAAVGPSIANKLNLILNANTSVIDNAKGIMSVAPGSSSASGVGIQMSTGNVGDTTTNFVFFGGAGQLYTMANSTATGFTLPLRARYIQTNASVTPGKANGSVTFTINYY</sequence>
<dbReference type="PANTHER" id="PTHR33420:SF3">
    <property type="entry name" value="FIMBRIAL SUBUNIT ELFA"/>
    <property type="match status" value="1"/>
</dbReference>
<accession>A0ABV6EAV6</accession>
<gene>
    <name evidence="7" type="ORF">ACFFJ3_06445</name>
</gene>
<dbReference type="Proteomes" id="UP001589792">
    <property type="component" value="Unassembled WGS sequence"/>
</dbReference>
<evidence type="ECO:0000313" key="8">
    <source>
        <dbReference type="Proteomes" id="UP001589792"/>
    </source>
</evidence>
<dbReference type="Gene3D" id="2.60.40.1090">
    <property type="entry name" value="Fimbrial-type adhesion domain"/>
    <property type="match status" value="1"/>
</dbReference>
<dbReference type="InterPro" id="IPR036937">
    <property type="entry name" value="Adhesion_dom_fimbrial_sf"/>
</dbReference>
<proteinExistence type="inferred from homology"/>
<evidence type="ECO:0000313" key="7">
    <source>
        <dbReference type="EMBL" id="MFC0226142.1"/>
    </source>
</evidence>
<feature type="chain" id="PRO_5045376306" evidence="5">
    <location>
        <begin position="27"/>
        <end position="372"/>
    </location>
</feature>
<evidence type="ECO:0000259" key="6">
    <source>
        <dbReference type="Pfam" id="PF00419"/>
    </source>
</evidence>
<dbReference type="EMBL" id="JBHLXG010000004">
    <property type="protein sequence ID" value="MFC0226142.1"/>
    <property type="molecule type" value="Genomic_DNA"/>
</dbReference>
<comment type="caution">
    <text evidence="7">The sequence shown here is derived from an EMBL/GenBank/DDBJ whole genome shotgun (WGS) entry which is preliminary data.</text>
</comment>
<evidence type="ECO:0000256" key="5">
    <source>
        <dbReference type="SAM" id="SignalP"/>
    </source>
</evidence>
<dbReference type="InterPro" id="IPR000259">
    <property type="entry name" value="Adhesion_dom_fimbrial"/>
</dbReference>
<feature type="domain" description="Fimbrial-type adhesion" evidence="6">
    <location>
        <begin position="195"/>
        <end position="371"/>
    </location>
</feature>
<dbReference type="InterPro" id="IPR050263">
    <property type="entry name" value="Bact_Fimbrial_Adh_Pro"/>
</dbReference>
<dbReference type="PANTHER" id="PTHR33420">
    <property type="entry name" value="FIMBRIAL SUBUNIT ELFA-RELATED"/>
    <property type="match status" value="1"/>
</dbReference>
<dbReference type="Pfam" id="PF00419">
    <property type="entry name" value="Fimbrial"/>
    <property type="match status" value="1"/>
</dbReference>
<dbReference type="Gene3D" id="2.60.40.3310">
    <property type="match status" value="1"/>
</dbReference>
<name>A0ABV6EAV6_9GAMM</name>
<evidence type="ECO:0000256" key="3">
    <source>
        <dbReference type="ARBA" id="ARBA00022729"/>
    </source>
</evidence>
<dbReference type="InterPro" id="IPR008966">
    <property type="entry name" value="Adhesion_dom_sf"/>
</dbReference>
<organism evidence="7 8">
    <name type="scientific">Serratia aquatilis</name>
    <dbReference type="NCBI Taxonomy" id="1737515"/>
    <lineage>
        <taxon>Bacteria</taxon>
        <taxon>Pseudomonadati</taxon>
        <taxon>Pseudomonadota</taxon>
        <taxon>Gammaproteobacteria</taxon>
        <taxon>Enterobacterales</taxon>
        <taxon>Yersiniaceae</taxon>
        <taxon>Serratia</taxon>
    </lineage>
</organism>
<comment type="similarity">
    <text evidence="2">Belongs to the fimbrial protein family.</text>
</comment>
<feature type="signal peptide" evidence="5">
    <location>
        <begin position="1"/>
        <end position="26"/>
    </location>
</feature>
<keyword evidence="4" id="KW-0281">Fimbrium</keyword>
<evidence type="ECO:0000256" key="2">
    <source>
        <dbReference type="ARBA" id="ARBA00006671"/>
    </source>
</evidence>